<feature type="region of interest" description="Disordered" evidence="7">
    <location>
        <begin position="1"/>
        <end position="80"/>
    </location>
</feature>
<feature type="compositionally biased region" description="Acidic residues" evidence="7">
    <location>
        <begin position="39"/>
        <end position="66"/>
    </location>
</feature>
<feature type="domain" description="mRNA decay factor PAT1" evidence="8">
    <location>
        <begin position="1"/>
        <end position="830"/>
    </location>
</feature>
<dbReference type="GO" id="GO:0003723">
    <property type="term" value="F:RNA binding"/>
    <property type="evidence" value="ECO:0007669"/>
    <property type="project" value="UniProtKB-KW"/>
</dbReference>
<dbReference type="GO" id="GO:0000932">
    <property type="term" value="C:P-body"/>
    <property type="evidence" value="ECO:0007669"/>
    <property type="project" value="UniProtKB-SubCell"/>
</dbReference>
<feature type="compositionally biased region" description="Low complexity" evidence="7">
    <location>
        <begin position="291"/>
        <end position="301"/>
    </location>
</feature>
<dbReference type="AlphaFoldDB" id="A0A9P8I131"/>
<dbReference type="Pfam" id="PF09770">
    <property type="entry name" value="PAT1"/>
    <property type="match status" value="1"/>
</dbReference>
<feature type="compositionally biased region" description="Basic residues" evidence="7">
    <location>
        <begin position="173"/>
        <end position="183"/>
    </location>
</feature>
<feature type="compositionally biased region" description="Low complexity" evidence="7">
    <location>
        <begin position="235"/>
        <end position="247"/>
    </location>
</feature>
<sequence length="834" mass="92635">MSFFGFDATLPRDRGHPTNAPGFGQAPDPFAGISRGLEDNDDDAIDFEETYDGLGDNLDETDDAFNDDTFGGGDGSQKPVGKDFDFFGQTAKVSDAINEEQLLFNRQQPPPKSVSAIAASPRETQAKPLKTGYEKYKQPGNIPDLQVNESLWGAPSKKTTATAKVGEEEITHQRHHSASRKKMMSLEEVEAAMRSKKPVAKVAPRQPPTAAAPAQQQLPSAIPLQQQVPAPPAQQPQMIPQQQLPQGPRFPQPSRTEMPVYAAQQPPQAVHRQSVTPTHTGASRPPPPPRQILQNPNRQQQHSGPRNLPYQQPAPSVIPGGLPPHASLAPLPQQLLHLSEEERTAFLIEDAKRAKRNHKIHLLSKDNGLMTPQDKNFITRIQLQQLVTATGNPNESGTDAALMEDFYYQVHNQIRGGPRQNPHQPLNSFAQTYLFRTDGTPGGVAGRRQHRGGDNHMQRMEQQVQRAVEASKARPKNNQLVLEGSLGKISFSNAKTPKPLLNFKRTEISNDPNRPHHAGRGPQSAFSAGDRKSVLHAIEQAYDTLMQIEDHERYMPLLTDGSDPTVVQRHMEWKQKMQNLNKKLWEELKIMDPIVPDAASPHPFIAFLSYAKGKKAIPRIFRHIDQDQRVIILTMIVVFLGSLDVVRFAQLQPGELQLPTAVREEVELFSQAVMPSLFAYVNEAPLNIVVGLLGIIWERVNVQAIAKTKIGLGILTMFFSRGELIRQAGDGDEREWESWSAMYNRIFDTLESCLGQIFPPSINSAEDMYVWQFLAALGVGATPEQQQRLVMAVKDRVMETVNQSKTLPPEMGTQKLGNVNLFMRSIGLDVGLLG</sequence>
<proteinExistence type="inferred from homology"/>
<accession>A0A9P8I131</accession>
<keyword evidence="4" id="KW-0963">Cytoplasm</keyword>
<evidence type="ECO:0000256" key="7">
    <source>
        <dbReference type="SAM" id="MobiDB-lite"/>
    </source>
</evidence>
<dbReference type="GO" id="GO:0033962">
    <property type="term" value="P:P-body assembly"/>
    <property type="evidence" value="ECO:0007669"/>
    <property type="project" value="TreeGrafter"/>
</dbReference>
<comment type="subcellular location">
    <subcellularLocation>
        <location evidence="2">Cytoplasm</location>
        <location evidence="2">P-body</location>
    </subcellularLocation>
    <subcellularLocation>
        <location evidence="1">Nucleus</location>
    </subcellularLocation>
</comment>
<dbReference type="PANTHER" id="PTHR21551">
    <property type="entry name" value="TOPOISOMERASE II-ASSOCIATED PROTEIN PAT1"/>
    <property type="match status" value="1"/>
</dbReference>
<evidence type="ECO:0000259" key="8">
    <source>
        <dbReference type="Pfam" id="PF09770"/>
    </source>
</evidence>
<dbReference type="InterPro" id="IPR039900">
    <property type="entry name" value="Pat1-like"/>
</dbReference>
<dbReference type="EMBL" id="JAGHQL010000082">
    <property type="protein sequence ID" value="KAH0541308.1"/>
    <property type="molecule type" value="Genomic_DNA"/>
</dbReference>
<dbReference type="GO" id="GO:0005634">
    <property type="term" value="C:nucleus"/>
    <property type="evidence" value="ECO:0007669"/>
    <property type="project" value="UniProtKB-SubCell"/>
</dbReference>
<reference evidence="9" key="1">
    <citation type="submission" date="2021-03" db="EMBL/GenBank/DDBJ databases">
        <title>Comparative genomics and phylogenomic investigation of the class Geoglossomycetes provide insights into ecological specialization and systematics.</title>
        <authorList>
            <person name="Melie T."/>
            <person name="Pirro S."/>
            <person name="Miller A.N."/>
            <person name="Quandt A."/>
        </authorList>
    </citation>
    <scope>NUCLEOTIDE SEQUENCE</scope>
    <source>
        <strain evidence="9">GBOQ0MN5Z8</strain>
    </source>
</reference>
<keyword evidence="10" id="KW-1185">Reference proteome</keyword>
<comment type="caution">
    <text evidence="9">The sequence shown here is derived from an EMBL/GenBank/DDBJ whole genome shotgun (WGS) entry which is preliminary data.</text>
</comment>
<evidence type="ECO:0000256" key="4">
    <source>
        <dbReference type="ARBA" id="ARBA00022490"/>
    </source>
</evidence>
<comment type="similarity">
    <text evidence="3">Belongs to the PAT1 family.</text>
</comment>
<feature type="compositionally biased region" description="Low complexity" evidence="7">
    <location>
        <begin position="208"/>
        <end position="228"/>
    </location>
</feature>
<dbReference type="PANTHER" id="PTHR21551:SF0">
    <property type="entry name" value="PROTEIN ASSOCIATED WITH TOPO II RELATED-1, ISOFORM A"/>
    <property type="match status" value="1"/>
</dbReference>
<evidence type="ECO:0000313" key="9">
    <source>
        <dbReference type="EMBL" id="KAH0541308.1"/>
    </source>
</evidence>
<evidence type="ECO:0000256" key="5">
    <source>
        <dbReference type="ARBA" id="ARBA00022884"/>
    </source>
</evidence>
<name>A0A9P8I131_9PEZI</name>
<organism evidence="9 10">
    <name type="scientific">Glutinoglossum americanum</name>
    <dbReference type="NCBI Taxonomy" id="1670608"/>
    <lineage>
        <taxon>Eukaryota</taxon>
        <taxon>Fungi</taxon>
        <taxon>Dikarya</taxon>
        <taxon>Ascomycota</taxon>
        <taxon>Pezizomycotina</taxon>
        <taxon>Geoglossomycetes</taxon>
        <taxon>Geoglossales</taxon>
        <taxon>Geoglossaceae</taxon>
        <taxon>Glutinoglossum</taxon>
    </lineage>
</organism>
<feature type="region of interest" description="Disordered" evidence="7">
    <location>
        <begin position="505"/>
        <end position="530"/>
    </location>
</feature>
<evidence type="ECO:0000313" key="10">
    <source>
        <dbReference type="Proteomes" id="UP000698800"/>
    </source>
</evidence>
<keyword evidence="6" id="KW-0539">Nucleus</keyword>
<gene>
    <name evidence="9" type="ORF">FGG08_004232</name>
</gene>
<dbReference type="OrthoDB" id="74835at2759"/>
<dbReference type="Proteomes" id="UP000698800">
    <property type="component" value="Unassembled WGS sequence"/>
</dbReference>
<feature type="compositionally biased region" description="Polar residues" evidence="7">
    <location>
        <begin position="265"/>
        <end position="281"/>
    </location>
</feature>
<evidence type="ECO:0000256" key="6">
    <source>
        <dbReference type="ARBA" id="ARBA00023242"/>
    </source>
</evidence>
<protein>
    <recommendedName>
        <fullName evidence="8">mRNA decay factor PAT1 domain-containing protein</fullName>
    </recommendedName>
</protein>
<evidence type="ECO:0000256" key="2">
    <source>
        <dbReference type="ARBA" id="ARBA00004201"/>
    </source>
</evidence>
<dbReference type="InterPro" id="IPR019167">
    <property type="entry name" value="PAT1_dom"/>
</dbReference>
<evidence type="ECO:0000256" key="1">
    <source>
        <dbReference type="ARBA" id="ARBA00004123"/>
    </source>
</evidence>
<feature type="region of interest" description="Disordered" evidence="7">
    <location>
        <begin position="160"/>
        <end position="328"/>
    </location>
</feature>
<evidence type="ECO:0000256" key="3">
    <source>
        <dbReference type="ARBA" id="ARBA00009138"/>
    </source>
</evidence>
<dbReference type="GO" id="GO:0000290">
    <property type="term" value="P:deadenylation-dependent decapping of nuclear-transcribed mRNA"/>
    <property type="evidence" value="ECO:0007669"/>
    <property type="project" value="InterPro"/>
</dbReference>
<keyword evidence="5" id="KW-0694">RNA-binding</keyword>